<reference evidence="4 6" key="1">
    <citation type="journal article" date="2011" name="Nature">
        <title>The Medicago genome provides insight into the evolution of rhizobial symbioses.</title>
        <authorList>
            <person name="Young N.D."/>
            <person name="Debelle F."/>
            <person name="Oldroyd G.E."/>
            <person name="Geurts R."/>
            <person name="Cannon S.B."/>
            <person name="Udvardi M.K."/>
            <person name="Benedito V.A."/>
            <person name="Mayer K.F."/>
            <person name="Gouzy J."/>
            <person name="Schoof H."/>
            <person name="Van de Peer Y."/>
            <person name="Proost S."/>
            <person name="Cook D.R."/>
            <person name="Meyers B.C."/>
            <person name="Spannagl M."/>
            <person name="Cheung F."/>
            <person name="De Mita S."/>
            <person name="Krishnakumar V."/>
            <person name="Gundlach H."/>
            <person name="Zhou S."/>
            <person name="Mudge J."/>
            <person name="Bharti A.K."/>
            <person name="Murray J.D."/>
            <person name="Naoumkina M.A."/>
            <person name="Rosen B."/>
            <person name="Silverstein K.A."/>
            <person name="Tang H."/>
            <person name="Rombauts S."/>
            <person name="Zhao P.X."/>
            <person name="Zhou P."/>
            <person name="Barbe V."/>
            <person name="Bardou P."/>
            <person name="Bechner M."/>
            <person name="Bellec A."/>
            <person name="Berger A."/>
            <person name="Berges H."/>
            <person name="Bidwell S."/>
            <person name="Bisseling T."/>
            <person name="Choisne N."/>
            <person name="Couloux A."/>
            <person name="Denny R."/>
            <person name="Deshpande S."/>
            <person name="Dai X."/>
            <person name="Doyle J.J."/>
            <person name="Dudez A.M."/>
            <person name="Farmer A.D."/>
            <person name="Fouteau S."/>
            <person name="Franken C."/>
            <person name="Gibelin C."/>
            <person name="Gish J."/>
            <person name="Goldstein S."/>
            <person name="Gonzalez A.J."/>
            <person name="Green P.J."/>
            <person name="Hallab A."/>
            <person name="Hartog M."/>
            <person name="Hua A."/>
            <person name="Humphray S.J."/>
            <person name="Jeong D.H."/>
            <person name="Jing Y."/>
            <person name="Jocker A."/>
            <person name="Kenton S.M."/>
            <person name="Kim D.J."/>
            <person name="Klee K."/>
            <person name="Lai H."/>
            <person name="Lang C."/>
            <person name="Lin S."/>
            <person name="Macmil S.L."/>
            <person name="Magdelenat G."/>
            <person name="Matthews L."/>
            <person name="McCorrison J."/>
            <person name="Monaghan E.L."/>
            <person name="Mun J.H."/>
            <person name="Najar F.Z."/>
            <person name="Nicholson C."/>
            <person name="Noirot C."/>
            <person name="O'Bleness M."/>
            <person name="Paule C.R."/>
            <person name="Poulain J."/>
            <person name="Prion F."/>
            <person name="Qin B."/>
            <person name="Qu C."/>
            <person name="Retzel E.F."/>
            <person name="Riddle C."/>
            <person name="Sallet E."/>
            <person name="Samain S."/>
            <person name="Samson N."/>
            <person name="Sanders I."/>
            <person name="Saurat O."/>
            <person name="Scarpelli C."/>
            <person name="Schiex T."/>
            <person name="Segurens B."/>
            <person name="Severin A.J."/>
            <person name="Sherrier D.J."/>
            <person name="Shi R."/>
            <person name="Sims S."/>
            <person name="Singer S.R."/>
            <person name="Sinharoy S."/>
            <person name="Sterck L."/>
            <person name="Viollet A."/>
            <person name="Wang B.B."/>
            <person name="Wang K."/>
            <person name="Wang M."/>
            <person name="Wang X."/>
            <person name="Warfsmann J."/>
            <person name="Weissenbach J."/>
            <person name="White D.D."/>
            <person name="White J.D."/>
            <person name="Wiley G.B."/>
            <person name="Wincker P."/>
            <person name="Xing Y."/>
            <person name="Yang L."/>
            <person name="Yao Z."/>
            <person name="Ying F."/>
            <person name="Zhai J."/>
            <person name="Zhou L."/>
            <person name="Zuber A."/>
            <person name="Denarie J."/>
            <person name="Dixon R.A."/>
            <person name="May G.D."/>
            <person name="Schwartz D.C."/>
            <person name="Rogers J."/>
            <person name="Quetier F."/>
            <person name="Town C.D."/>
            <person name="Roe B.A."/>
        </authorList>
    </citation>
    <scope>NUCLEOTIDE SEQUENCE [LARGE SCALE GENOMIC DNA]</scope>
    <source>
        <strain evidence="4">A17</strain>
        <strain evidence="5 6">cv. Jemalong A17</strain>
    </source>
</reference>
<proteinExistence type="predicted"/>
<dbReference type="Pfam" id="PF04049">
    <property type="entry name" value="ANAPC8"/>
    <property type="match status" value="1"/>
</dbReference>
<keyword evidence="6" id="KW-1185">Reference proteome</keyword>
<accession>A0A072TQ71</accession>
<evidence type="ECO:0000256" key="2">
    <source>
        <dbReference type="ARBA" id="ARBA00022803"/>
    </source>
</evidence>
<dbReference type="HOGENOM" id="CLU_726421_0_0_1"/>
<dbReference type="EnsemblPlants" id="KEH19341">
    <property type="protein sequence ID" value="KEH19341"/>
    <property type="gene ID" value="MTR_8g447330"/>
</dbReference>
<dbReference type="InterPro" id="IPR011990">
    <property type="entry name" value="TPR-like_helical_dom_sf"/>
</dbReference>
<evidence type="ECO:0000313" key="4">
    <source>
        <dbReference type="EMBL" id="KEH19341.1"/>
    </source>
</evidence>
<dbReference type="InterPro" id="IPR007192">
    <property type="entry name" value="APC8"/>
</dbReference>
<gene>
    <name evidence="4" type="ordered locus">MTR_8g447330</name>
</gene>
<organism evidence="4 6">
    <name type="scientific">Medicago truncatula</name>
    <name type="common">Barrel medic</name>
    <name type="synonym">Medicago tribuloides</name>
    <dbReference type="NCBI Taxonomy" id="3880"/>
    <lineage>
        <taxon>Eukaryota</taxon>
        <taxon>Viridiplantae</taxon>
        <taxon>Streptophyta</taxon>
        <taxon>Embryophyta</taxon>
        <taxon>Tracheophyta</taxon>
        <taxon>Spermatophyta</taxon>
        <taxon>Magnoliopsida</taxon>
        <taxon>eudicotyledons</taxon>
        <taxon>Gunneridae</taxon>
        <taxon>Pentapetalae</taxon>
        <taxon>rosids</taxon>
        <taxon>fabids</taxon>
        <taxon>Fabales</taxon>
        <taxon>Fabaceae</taxon>
        <taxon>Papilionoideae</taxon>
        <taxon>50 kb inversion clade</taxon>
        <taxon>NPAAA clade</taxon>
        <taxon>Hologalegina</taxon>
        <taxon>IRL clade</taxon>
        <taxon>Trifolieae</taxon>
        <taxon>Medicago</taxon>
    </lineage>
</organism>
<evidence type="ECO:0000313" key="6">
    <source>
        <dbReference type="Proteomes" id="UP000002051"/>
    </source>
</evidence>
<keyword evidence="2" id="KW-0802">TPR repeat</keyword>
<evidence type="ECO:0000259" key="3">
    <source>
        <dbReference type="Pfam" id="PF04049"/>
    </source>
</evidence>
<dbReference type="AlphaFoldDB" id="A0A072TQ71"/>
<evidence type="ECO:0000256" key="1">
    <source>
        <dbReference type="ARBA" id="ARBA00022737"/>
    </source>
</evidence>
<reference evidence="5" key="3">
    <citation type="submission" date="2015-04" db="UniProtKB">
        <authorList>
            <consortium name="EnsemblPlants"/>
        </authorList>
    </citation>
    <scope>IDENTIFICATION</scope>
    <source>
        <strain evidence="5">cv. Jemalong A17</strain>
    </source>
</reference>
<dbReference type="SUPFAM" id="SSF48452">
    <property type="entry name" value="TPR-like"/>
    <property type="match status" value="1"/>
</dbReference>
<dbReference type="GO" id="GO:0005680">
    <property type="term" value="C:anaphase-promoting complex"/>
    <property type="evidence" value="ECO:0007669"/>
    <property type="project" value="InterPro"/>
</dbReference>
<dbReference type="EMBL" id="CM001224">
    <property type="protein sequence ID" value="KEH19341.1"/>
    <property type="molecule type" value="Genomic_DNA"/>
</dbReference>
<dbReference type="Gene3D" id="1.25.40.10">
    <property type="entry name" value="Tetratricopeptide repeat domain"/>
    <property type="match status" value="3"/>
</dbReference>
<dbReference type="PANTHER" id="PTHR12558:SF10">
    <property type="entry name" value="CELL DIVISION CYCLE PROTEIN 23 HOMOLOG"/>
    <property type="match status" value="1"/>
</dbReference>
<dbReference type="Proteomes" id="UP000002051">
    <property type="component" value="Chromosome 8"/>
</dbReference>
<feature type="domain" description="Cdc23" evidence="3">
    <location>
        <begin position="7"/>
        <end position="285"/>
    </location>
</feature>
<sequence length="381" mass="43353">MSSKESCRTELSIAFQQLSDRCLYSASNWAAEQLVAIEQNSSDDTTPNAIVSDVSVMEEDELAESGVYRFAKSLFYPPDSETMTHESLTTLHDTATHFHLSKAALGRTLSPRTLHLQGHIRELTVTILIDSGPSLYNAMEIALMCLSQGKAGEKRKEEETIELDGPLGKGDVVNQELVSLERELSTLCKNGTIDPFCLYLYGLVLKQKSNKTSARTVLVESVNSYPWNWNAWTELQSLCTSVDILNTLNLHSHWMKDFFLAGLYQELRMHNESLSKFEYLLTAFGFRQAYEMMGKPFWALHYFKESVFYQPNDSRLYIAMAQCYENDQIHMLDEAIKCYRRASNCNDGEAIAMHQLGKLHSELGHHEEAAFYYKKDLEDGI</sequence>
<protein>
    <submittedName>
        <fullName evidence="4">Anaphase-promoting complex subunit 8</fullName>
    </submittedName>
</protein>
<evidence type="ECO:0000313" key="5">
    <source>
        <dbReference type="EnsemblPlants" id="KEH19341"/>
    </source>
</evidence>
<keyword evidence="1" id="KW-0677">Repeat</keyword>
<reference evidence="4 6" key="2">
    <citation type="journal article" date="2014" name="BMC Genomics">
        <title>An improved genome release (version Mt4.0) for the model legume Medicago truncatula.</title>
        <authorList>
            <person name="Tang H."/>
            <person name="Krishnakumar V."/>
            <person name="Bidwell S."/>
            <person name="Rosen B."/>
            <person name="Chan A."/>
            <person name="Zhou S."/>
            <person name="Gentzbittel L."/>
            <person name="Childs K.L."/>
            <person name="Yandell M."/>
            <person name="Gundlach H."/>
            <person name="Mayer K.F."/>
            <person name="Schwartz D.C."/>
            <person name="Town C.D."/>
        </authorList>
    </citation>
    <scope>GENOME REANNOTATION</scope>
    <source>
        <strain evidence="4">A17</strain>
        <strain evidence="5 6">cv. Jemalong A17</strain>
    </source>
</reference>
<dbReference type="STRING" id="3880.A0A072TQ71"/>
<name>A0A072TQ71_MEDTR</name>
<dbReference type="PANTHER" id="PTHR12558">
    <property type="entry name" value="CELL DIVISION CYCLE 16,23,27"/>
    <property type="match status" value="1"/>
</dbReference>